<name>A0A6P1P2W5_9BACT</name>
<keyword evidence="2 5" id="KW-0689">Ribosomal protein</keyword>
<dbReference type="GO" id="GO:0019843">
    <property type="term" value="F:rRNA binding"/>
    <property type="evidence" value="ECO:0007669"/>
    <property type="project" value="UniProtKB-UniRule"/>
</dbReference>
<dbReference type="PANTHER" id="PTHR10746">
    <property type="entry name" value="50S RIBOSOMAL PROTEIN L4"/>
    <property type="match status" value="1"/>
</dbReference>
<comment type="similarity">
    <text evidence="1 5">Belongs to the universal ribosomal protein uL4 family.</text>
</comment>
<dbReference type="InterPro" id="IPR013005">
    <property type="entry name" value="Ribosomal_uL4-like"/>
</dbReference>
<evidence type="ECO:0000256" key="5">
    <source>
        <dbReference type="HAMAP-Rule" id="MF_01328"/>
    </source>
</evidence>
<dbReference type="PANTHER" id="PTHR10746:SF6">
    <property type="entry name" value="LARGE RIBOSOMAL SUBUNIT PROTEIN UL4M"/>
    <property type="match status" value="1"/>
</dbReference>
<evidence type="ECO:0000313" key="7">
    <source>
        <dbReference type="EMBL" id="QHL88723.1"/>
    </source>
</evidence>
<reference evidence="7 8" key="1">
    <citation type="submission" date="2020-01" db="EMBL/GenBank/DDBJ databases">
        <authorList>
            <person name="Kim M."/>
        </authorList>
    </citation>
    <scope>NUCLEOTIDE SEQUENCE [LARGE SCALE GENOMIC DNA]</scope>
    <source>
        <strain evidence="7 8">BT10</strain>
    </source>
</reference>
<organism evidence="7 8">
    <name type="scientific">Nibribacter ruber</name>
    <dbReference type="NCBI Taxonomy" id="2698458"/>
    <lineage>
        <taxon>Bacteria</taxon>
        <taxon>Pseudomonadati</taxon>
        <taxon>Bacteroidota</taxon>
        <taxon>Cytophagia</taxon>
        <taxon>Cytophagales</taxon>
        <taxon>Hymenobacteraceae</taxon>
        <taxon>Nibribacter</taxon>
    </lineage>
</organism>
<keyword evidence="5" id="KW-0699">rRNA-binding</keyword>
<dbReference type="InterPro" id="IPR023574">
    <property type="entry name" value="Ribosomal_uL4_dom_sf"/>
</dbReference>
<dbReference type="AlphaFoldDB" id="A0A6P1P2W5"/>
<dbReference type="EMBL" id="CP047897">
    <property type="protein sequence ID" value="QHL88723.1"/>
    <property type="molecule type" value="Genomic_DNA"/>
</dbReference>
<keyword evidence="8" id="KW-1185">Reference proteome</keyword>
<dbReference type="HAMAP" id="MF_01328_B">
    <property type="entry name" value="Ribosomal_uL4_B"/>
    <property type="match status" value="1"/>
</dbReference>
<comment type="function">
    <text evidence="5">One of the primary rRNA binding proteins, this protein initially binds near the 5'-end of the 23S rRNA. It is important during the early stages of 50S assembly. It makes multiple contacts with different domains of the 23S rRNA in the assembled 50S subunit and ribosome.</text>
</comment>
<dbReference type="GO" id="GO:0006412">
    <property type="term" value="P:translation"/>
    <property type="evidence" value="ECO:0007669"/>
    <property type="project" value="UniProtKB-UniRule"/>
</dbReference>
<evidence type="ECO:0000256" key="6">
    <source>
        <dbReference type="SAM" id="MobiDB-lite"/>
    </source>
</evidence>
<dbReference type="NCBIfam" id="TIGR03953">
    <property type="entry name" value="rplD_bact"/>
    <property type="match status" value="1"/>
</dbReference>
<dbReference type="RefSeq" id="WP_160693417.1">
    <property type="nucleotide sequence ID" value="NZ_CP047897.1"/>
</dbReference>
<dbReference type="InterPro" id="IPR002136">
    <property type="entry name" value="Ribosomal_uL4"/>
</dbReference>
<comment type="subunit">
    <text evidence="5">Part of the 50S ribosomal subunit.</text>
</comment>
<dbReference type="Proteomes" id="UP000464214">
    <property type="component" value="Chromosome"/>
</dbReference>
<comment type="function">
    <text evidence="5">Forms part of the polypeptide exit tunnel.</text>
</comment>
<keyword evidence="3 5" id="KW-0687">Ribonucleoprotein</keyword>
<sequence length="210" mass="22891">MEISVFNSKGQDTGRKVTLPESVFGVEPNEHAMYLDVKQYLANQRQGTHKSKERAEIAGSTKKIKRQKGTGGARAGSLKSPVFVGGGRVFGPKPRNYSFKLNKKLKALARLSALSTLAKGDRVVMLDNLVIDTPRTKDFIAILNGLNLSAKKTLVITNEVNTNVVLSSRNVPKVKVATASGLTTYDLLNADRVICLEESLSVLEELYATK</sequence>
<accession>A0A6P1P2W5</accession>
<proteinExistence type="inferred from homology"/>
<dbReference type="Gene3D" id="3.40.1370.10">
    <property type="match status" value="1"/>
</dbReference>
<evidence type="ECO:0000313" key="8">
    <source>
        <dbReference type="Proteomes" id="UP000464214"/>
    </source>
</evidence>
<evidence type="ECO:0000256" key="3">
    <source>
        <dbReference type="ARBA" id="ARBA00023274"/>
    </source>
</evidence>
<dbReference type="GO" id="GO:0003735">
    <property type="term" value="F:structural constituent of ribosome"/>
    <property type="evidence" value="ECO:0007669"/>
    <property type="project" value="InterPro"/>
</dbReference>
<dbReference type="KEGG" id="nib:GU926_15330"/>
<keyword evidence="5" id="KW-0694">RNA-binding</keyword>
<protein>
    <recommendedName>
        <fullName evidence="4 5">Large ribosomal subunit protein uL4</fullName>
    </recommendedName>
</protein>
<evidence type="ECO:0000256" key="4">
    <source>
        <dbReference type="ARBA" id="ARBA00035244"/>
    </source>
</evidence>
<dbReference type="Pfam" id="PF00573">
    <property type="entry name" value="Ribosomal_L4"/>
    <property type="match status" value="1"/>
</dbReference>
<feature type="region of interest" description="Disordered" evidence="6">
    <location>
        <begin position="45"/>
        <end position="76"/>
    </location>
</feature>
<evidence type="ECO:0000256" key="2">
    <source>
        <dbReference type="ARBA" id="ARBA00022980"/>
    </source>
</evidence>
<evidence type="ECO:0000256" key="1">
    <source>
        <dbReference type="ARBA" id="ARBA00010528"/>
    </source>
</evidence>
<dbReference type="SUPFAM" id="SSF52166">
    <property type="entry name" value="Ribosomal protein L4"/>
    <property type="match status" value="1"/>
</dbReference>
<dbReference type="GO" id="GO:1990904">
    <property type="term" value="C:ribonucleoprotein complex"/>
    <property type="evidence" value="ECO:0007669"/>
    <property type="project" value="UniProtKB-KW"/>
</dbReference>
<dbReference type="GO" id="GO:0005840">
    <property type="term" value="C:ribosome"/>
    <property type="evidence" value="ECO:0007669"/>
    <property type="project" value="UniProtKB-KW"/>
</dbReference>
<gene>
    <name evidence="5 7" type="primary">rplD</name>
    <name evidence="7" type="ORF">GU926_15330</name>
</gene>